<comment type="caution">
    <text evidence="1">The sequence shown here is derived from an EMBL/GenBank/DDBJ whole genome shotgun (WGS) entry which is preliminary data.</text>
</comment>
<accession>A0ABW3PH04</accession>
<dbReference type="EMBL" id="JBHTLH010000037">
    <property type="protein sequence ID" value="MFD1125709.1"/>
    <property type="molecule type" value="Genomic_DNA"/>
</dbReference>
<organism evidence="1 2">
    <name type="scientific">Lentilactobacillus raoultii</name>
    <dbReference type="NCBI Taxonomy" id="1987503"/>
    <lineage>
        <taxon>Bacteria</taxon>
        <taxon>Bacillati</taxon>
        <taxon>Bacillota</taxon>
        <taxon>Bacilli</taxon>
        <taxon>Lactobacillales</taxon>
        <taxon>Lactobacillaceae</taxon>
        <taxon>Lentilactobacillus</taxon>
    </lineage>
</organism>
<evidence type="ECO:0000313" key="2">
    <source>
        <dbReference type="Proteomes" id="UP001597156"/>
    </source>
</evidence>
<reference evidence="2" key="1">
    <citation type="journal article" date="2019" name="Int. J. Syst. Evol. Microbiol.">
        <title>The Global Catalogue of Microorganisms (GCM) 10K type strain sequencing project: providing services to taxonomists for standard genome sequencing and annotation.</title>
        <authorList>
            <consortium name="The Broad Institute Genomics Platform"/>
            <consortium name="The Broad Institute Genome Sequencing Center for Infectious Disease"/>
            <person name="Wu L."/>
            <person name="Ma J."/>
        </authorList>
    </citation>
    <scope>NUCLEOTIDE SEQUENCE [LARGE SCALE GENOMIC DNA]</scope>
    <source>
        <strain evidence="2">CCUG 71848</strain>
    </source>
</reference>
<protein>
    <submittedName>
        <fullName evidence="1">Uncharacterized protein</fullName>
    </submittedName>
</protein>
<keyword evidence="2" id="KW-1185">Reference proteome</keyword>
<dbReference type="Proteomes" id="UP001597156">
    <property type="component" value="Unassembled WGS sequence"/>
</dbReference>
<gene>
    <name evidence="1" type="ORF">ACFQ22_10150</name>
</gene>
<proteinExistence type="predicted"/>
<sequence length="59" mass="6759">MSENKDWAVEQLAKMAAQEPSFVNQSILKATQALIAEQTKRLDQAQQEVDGRIWSPDKW</sequence>
<evidence type="ECO:0000313" key="1">
    <source>
        <dbReference type="EMBL" id="MFD1125709.1"/>
    </source>
</evidence>
<name>A0ABW3PH04_9LACO</name>
<dbReference type="RefSeq" id="WP_121977106.1">
    <property type="nucleotide sequence ID" value="NZ_JBHTLH010000037.1"/>
</dbReference>